<dbReference type="AlphaFoldDB" id="A0A497EUA3"/>
<dbReference type="Gene3D" id="6.10.20.100">
    <property type="match status" value="1"/>
</dbReference>
<dbReference type="Pfam" id="PF01924">
    <property type="entry name" value="HypD"/>
    <property type="match status" value="1"/>
</dbReference>
<dbReference type="InterPro" id="IPR002780">
    <property type="entry name" value="Hyd_form_HypD"/>
</dbReference>
<dbReference type="InterPro" id="IPR042244">
    <property type="entry name" value="HypD_2_sf"/>
</dbReference>
<dbReference type="Proteomes" id="UP000281962">
    <property type="component" value="Unassembled WGS sequence"/>
</dbReference>
<evidence type="ECO:0000313" key="2">
    <source>
        <dbReference type="Proteomes" id="UP000281962"/>
    </source>
</evidence>
<feature type="non-terminal residue" evidence="1">
    <location>
        <position position="1"/>
    </location>
</feature>
<gene>
    <name evidence="1" type="ORF">DRJ21_01615</name>
</gene>
<dbReference type="PANTHER" id="PTHR30149">
    <property type="entry name" value="HYDROGENASE PROTEIN ASSEMBLY PROTEIN HYPD"/>
    <property type="match status" value="1"/>
</dbReference>
<comment type="caution">
    <text evidence="1">The sequence shown here is derived from an EMBL/GenBank/DDBJ whole genome shotgun (WGS) entry which is preliminary data.</text>
</comment>
<evidence type="ECO:0008006" key="3">
    <source>
        <dbReference type="Google" id="ProtNLM"/>
    </source>
</evidence>
<sequence length="49" mass="5624">MPWECPLFAKICNPLNPIGPCMVSSEGSCAIIYKYARRNRHKNVKLNMK</sequence>
<dbReference type="EMBL" id="QMQY01000056">
    <property type="protein sequence ID" value="RLE50612.1"/>
    <property type="molecule type" value="Genomic_DNA"/>
</dbReference>
<reference evidence="1 2" key="1">
    <citation type="submission" date="2018-06" db="EMBL/GenBank/DDBJ databases">
        <title>Extensive metabolic versatility and redundancy in microbially diverse, dynamic hydrothermal sediments.</title>
        <authorList>
            <person name="Dombrowski N."/>
            <person name="Teske A."/>
            <person name="Baker B.J."/>
        </authorList>
    </citation>
    <scope>NUCLEOTIDE SEQUENCE [LARGE SCALE GENOMIC DNA]</scope>
    <source>
        <strain evidence="1">B30_G17</strain>
    </source>
</reference>
<evidence type="ECO:0000313" key="1">
    <source>
        <dbReference type="EMBL" id="RLE50612.1"/>
    </source>
</evidence>
<organism evidence="1 2">
    <name type="scientific">Thermoproteota archaeon</name>
    <dbReference type="NCBI Taxonomy" id="2056631"/>
    <lineage>
        <taxon>Archaea</taxon>
        <taxon>Thermoproteota</taxon>
    </lineage>
</organism>
<dbReference type="PANTHER" id="PTHR30149:SF0">
    <property type="entry name" value="HYDROGENASE MATURATION FACTOR HYPD"/>
    <property type="match status" value="1"/>
</dbReference>
<proteinExistence type="predicted"/>
<dbReference type="GO" id="GO:0051539">
    <property type="term" value="F:4 iron, 4 sulfur cluster binding"/>
    <property type="evidence" value="ECO:0007669"/>
    <property type="project" value="TreeGrafter"/>
</dbReference>
<name>A0A497EUA3_9CREN</name>
<dbReference type="GO" id="GO:0051604">
    <property type="term" value="P:protein maturation"/>
    <property type="evidence" value="ECO:0007669"/>
    <property type="project" value="TreeGrafter"/>
</dbReference>
<protein>
    <recommendedName>
        <fullName evidence="3">Hydrogenase formation protein HypD</fullName>
    </recommendedName>
</protein>
<accession>A0A497EUA3</accession>
<dbReference type="GO" id="GO:0005506">
    <property type="term" value="F:iron ion binding"/>
    <property type="evidence" value="ECO:0007669"/>
    <property type="project" value="TreeGrafter"/>
</dbReference>
<dbReference type="GO" id="GO:0070025">
    <property type="term" value="F:carbon monoxide binding"/>
    <property type="evidence" value="ECO:0007669"/>
    <property type="project" value="TreeGrafter"/>
</dbReference>